<evidence type="ECO:0000313" key="1">
    <source>
        <dbReference type="EMBL" id="MBE6270889.1"/>
    </source>
</evidence>
<accession>A0A9D5S896</accession>
<dbReference type="AlphaFoldDB" id="A0A9D5S896"/>
<gene>
    <name evidence="1" type="ORF">E7101_08050</name>
</gene>
<organism evidence="1 2">
    <name type="scientific">Xylanibacter ruminicola</name>
    <name type="common">Prevotella ruminicola</name>
    <dbReference type="NCBI Taxonomy" id="839"/>
    <lineage>
        <taxon>Bacteria</taxon>
        <taxon>Pseudomonadati</taxon>
        <taxon>Bacteroidota</taxon>
        <taxon>Bacteroidia</taxon>
        <taxon>Bacteroidales</taxon>
        <taxon>Prevotellaceae</taxon>
        <taxon>Xylanibacter</taxon>
    </lineage>
</organism>
<dbReference type="EMBL" id="SUYC01000007">
    <property type="protein sequence ID" value="MBE6270889.1"/>
    <property type="molecule type" value="Genomic_DNA"/>
</dbReference>
<evidence type="ECO:0008006" key="3">
    <source>
        <dbReference type="Google" id="ProtNLM"/>
    </source>
</evidence>
<evidence type="ECO:0000313" key="2">
    <source>
        <dbReference type="Proteomes" id="UP000806522"/>
    </source>
</evidence>
<sequence>MTREESKARNALEKVSNKCRKQVAKKFGWKQSGYLNWRIDSGYYFSLCHLVLEQVELSVKPYFIDDLWWDIFEMPENKQAPKSLRGNGAFAVSDVKLKEYAVFDTAKIPVYTEDDVIARWESTFSTVEADIAHFLSENPNPDSFCPSGRTNRIYDLMMDIHSGNTKQALERIEYFKSHNFGSGYEGPKGDAYGYIERWCKK</sequence>
<reference evidence="1" key="1">
    <citation type="submission" date="2019-04" db="EMBL/GenBank/DDBJ databases">
        <title>Evolution of Biomass-Degrading Anaerobic Consortia Revealed by Metagenomics.</title>
        <authorList>
            <person name="Peng X."/>
        </authorList>
    </citation>
    <scope>NUCLEOTIDE SEQUENCE</scope>
    <source>
        <strain evidence="1">SIG140</strain>
    </source>
</reference>
<proteinExistence type="predicted"/>
<comment type="caution">
    <text evidence="1">The sequence shown here is derived from an EMBL/GenBank/DDBJ whole genome shotgun (WGS) entry which is preliminary data.</text>
</comment>
<protein>
    <recommendedName>
        <fullName evidence="3">DUF4304 domain-containing protein</fullName>
    </recommendedName>
</protein>
<dbReference type="Proteomes" id="UP000806522">
    <property type="component" value="Unassembled WGS sequence"/>
</dbReference>
<name>A0A9D5S896_XYLRU</name>